<dbReference type="PANTHER" id="PTHR44196">
    <property type="entry name" value="DEHYDROGENASE/REDUCTASE SDR FAMILY MEMBER 7B"/>
    <property type="match status" value="1"/>
</dbReference>
<dbReference type="GO" id="GO:0016020">
    <property type="term" value="C:membrane"/>
    <property type="evidence" value="ECO:0007669"/>
    <property type="project" value="TreeGrafter"/>
</dbReference>
<dbReference type="CDD" id="cd05233">
    <property type="entry name" value="SDR_c"/>
    <property type="match status" value="1"/>
</dbReference>
<proteinExistence type="inferred from homology"/>
<gene>
    <name evidence="4" type="ORF">KDW93_05185</name>
</gene>
<comment type="caution">
    <text evidence="4">The sequence shown here is derived from an EMBL/GenBank/DDBJ whole genome shotgun (WGS) entry which is preliminary data.</text>
</comment>
<dbReference type="EMBL" id="JAGSVG010000003">
    <property type="protein sequence ID" value="MBR8128375.1"/>
    <property type="molecule type" value="Genomic_DNA"/>
</dbReference>
<dbReference type="AlphaFoldDB" id="A0AA41E4N2"/>
<evidence type="ECO:0000313" key="5">
    <source>
        <dbReference type="Proteomes" id="UP000682266"/>
    </source>
</evidence>
<comment type="similarity">
    <text evidence="1 3">Belongs to the short-chain dehydrogenases/reductases (SDR) family.</text>
</comment>
<dbReference type="Pfam" id="PF00106">
    <property type="entry name" value="adh_short"/>
    <property type="match status" value="1"/>
</dbReference>
<sequence>MKKYEVRDRVVAITGSTGGLGGGLARALVNKGARVALLDIDRRALHAQQASLGQSAFAFETDVRSMSSVNDAMNAAAEHFGGIDIVIANAGIDCVEPLISADPGNFERVIDINLTGVWRTFRSSIPYVAQRQGYLMAVSSMAAFVHSPLQAHYTASKAAVWAMCNSIRLEVRHMGVDVGSVHPTFFQTPMMEQVHSDKAGLKLWGGNRGGIWKMISIESVVDGIVNGIENRRDMVVLPKQNALIARAPGLFRPLIEAIGFKEKDVREAIEISTRR</sequence>
<dbReference type="Proteomes" id="UP000682266">
    <property type="component" value="Unassembled WGS sequence"/>
</dbReference>
<dbReference type="SUPFAM" id="SSF51735">
    <property type="entry name" value="NAD(P)-binding Rossmann-fold domains"/>
    <property type="match status" value="1"/>
</dbReference>
<dbReference type="PROSITE" id="PS00061">
    <property type="entry name" value="ADH_SHORT"/>
    <property type="match status" value="1"/>
</dbReference>
<evidence type="ECO:0000256" key="2">
    <source>
        <dbReference type="ARBA" id="ARBA00023002"/>
    </source>
</evidence>
<dbReference type="Gene3D" id="3.40.50.720">
    <property type="entry name" value="NAD(P)-binding Rossmann-like Domain"/>
    <property type="match status" value="1"/>
</dbReference>
<evidence type="ECO:0000256" key="3">
    <source>
        <dbReference type="RuleBase" id="RU000363"/>
    </source>
</evidence>
<dbReference type="InterPro" id="IPR002347">
    <property type="entry name" value="SDR_fam"/>
</dbReference>
<evidence type="ECO:0000313" key="4">
    <source>
        <dbReference type="EMBL" id="MBR8128375.1"/>
    </source>
</evidence>
<dbReference type="PANTHER" id="PTHR44196:SF1">
    <property type="entry name" value="DEHYDROGENASE_REDUCTASE SDR FAMILY MEMBER 7B"/>
    <property type="match status" value="1"/>
</dbReference>
<name>A0AA41E4N2_9BURK</name>
<dbReference type="InterPro" id="IPR036291">
    <property type="entry name" value="NAD(P)-bd_dom_sf"/>
</dbReference>
<protein>
    <submittedName>
        <fullName evidence="4">SDR family NAD(P)-dependent oxidoreductase</fullName>
    </submittedName>
</protein>
<dbReference type="InterPro" id="IPR020904">
    <property type="entry name" value="Sc_DH/Rdtase_CS"/>
</dbReference>
<organism evidence="4 5">
    <name type="scientific">Burkholderia ambifaria</name>
    <dbReference type="NCBI Taxonomy" id="152480"/>
    <lineage>
        <taxon>Bacteria</taxon>
        <taxon>Pseudomonadati</taxon>
        <taxon>Pseudomonadota</taxon>
        <taxon>Betaproteobacteria</taxon>
        <taxon>Burkholderiales</taxon>
        <taxon>Burkholderiaceae</taxon>
        <taxon>Burkholderia</taxon>
        <taxon>Burkholderia cepacia complex</taxon>
    </lineage>
</organism>
<evidence type="ECO:0000256" key="1">
    <source>
        <dbReference type="ARBA" id="ARBA00006484"/>
    </source>
</evidence>
<dbReference type="PRINTS" id="PR00080">
    <property type="entry name" value="SDRFAMILY"/>
</dbReference>
<reference evidence="4" key="1">
    <citation type="submission" date="2021-04" db="EMBL/GenBank/DDBJ databases">
        <title>A collection of bacterial strains from the Burkholderia cepacia Research Laboratory and Repository.</title>
        <authorList>
            <person name="Lipuma J."/>
            <person name="Spilker T."/>
        </authorList>
    </citation>
    <scope>NUCLEOTIDE SEQUENCE</scope>
    <source>
        <strain evidence="4">AU36012</strain>
    </source>
</reference>
<dbReference type="PRINTS" id="PR00081">
    <property type="entry name" value="GDHRDH"/>
</dbReference>
<keyword evidence="2" id="KW-0560">Oxidoreductase</keyword>
<dbReference type="GO" id="GO:0016491">
    <property type="term" value="F:oxidoreductase activity"/>
    <property type="evidence" value="ECO:0007669"/>
    <property type="project" value="UniProtKB-KW"/>
</dbReference>
<dbReference type="RefSeq" id="WP_105787949.1">
    <property type="nucleotide sequence ID" value="NZ_CADERF010000006.1"/>
</dbReference>
<accession>A0AA41E4N2</accession>